<dbReference type="Proteomes" id="UP000198287">
    <property type="component" value="Unassembled WGS sequence"/>
</dbReference>
<feature type="region of interest" description="Disordered" evidence="1">
    <location>
        <begin position="200"/>
        <end position="249"/>
    </location>
</feature>
<keyword evidence="2" id="KW-0472">Membrane</keyword>
<organism evidence="3 4">
    <name type="scientific">Folsomia candida</name>
    <name type="common">Springtail</name>
    <dbReference type="NCBI Taxonomy" id="158441"/>
    <lineage>
        <taxon>Eukaryota</taxon>
        <taxon>Metazoa</taxon>
        <taxon>Ecdysozoa</taxon>
        <taxon>Arthropoda</taxon>
        <taxon>Hexapoda</taxon>
        <taxon>Collembola</taxon>
        <taxon>Entomobryomorpha</taxon>
        <taxon>Isotomoidea</taxon>
        <taxon>Isotomidae</taxon>
        <taxon>Proisotominae</taxon>
        <taxon>Folsomia</taxon>
    </lineage>
</organism>
<evidence type="ECO:0000256" key="2">
    <source>
        <dbReference type="SAM" id="Phobius"/>
    </source>
</evidence>
<keyword evidence="4" id="KW-1185">Reference proteome</keyword>
<evidence type="ECO:0000313" key="3">
    <source>
        <dbReference type="EMBL" id="OXA56579.1"/>
    </source>
</evidence>
<dbReference type="EMBL" id="LNIX01000004">
    <property type="protein sequence ID" value="OXA56579.1"/>
    <property type="molecule type" value="Genomic_DNA"/>
</dbReference>
<name>A0A226EGN5_FOLCA</name>
<feature type="compositionally biased region" description="Basic and acidic residues" evidence="1">
    <location>
        <begin position="155"/>
        <end position="164"/>
    </location>
</feature>
<feature type="region of interest" description="Disordered" evidence="1">
    <location>
        <begin position="1"/>
        <end position="42"/>
    </location>
</feature>
<protein>
    <submittedName>
        <fullName evidence="3">Uncharacterized protein</fullName>
    </submittedName>
</protein>
<comment type="caution">
    <text evidence="3">The sequence shown here is derived from an EMBL/GenBank/DDBJ whole genome shotgun (WGS) entry which is preliminary data.</text>
</comment>
<reference evidence="3 4" key="1">
    <citation type="submission" date="2015-12" db="EMBL/GenBank/DDBJ databases">
        <title>The genome of Folsomia candida.</title>
        <authorList>
            <person name="Faddeeva A."/>
            <person name="Derks M.F."/>
            <person name="Anvar Y."/>
            <person name="Smit S."/>
            <person name="Van Straalen N."/>
            <person name="Roelofs D."/>
        </authorList>
    </citation>
    <scope>NUCLEOTIDE SEQUENCE [LARGE SCALE GENOMIC DNA]</scope>
    <source>
        <strain evidence="3 4">VU population</strain>
        <tissue evidence="3">Whole body</tissue>
    </source>
</reference>
<evidence type="ECO:0000313" key="4">
    <source>
        <dbReference type="Proteomes" id="UP000198287"/>
    </source>
</evidence>
<feature type="compositionally biased region" description="Basic residues" evidence="1">
    <location>
        <begin position="21"/>
        <end position="41"/>
    </location>
</feature>
<feature type="region of interest" description="Disordered" evidence="1">
    <location>
        <begin position="148"/>
        <end position="184"/>
    </location>
</feature>
<feature type="region of interest" description="Disordered" evidence="1">
    <location>
        <begin position="120"/>
        <end position="139"/>
    </location>
</feature>
<gene>
    <name evidence="3" type="ORF">Fcan01_09617</name>
</gene>
<evidence type="ECO:0000256" key="1">
    <source>
        <dbReference type="SAM" id="MobiDB-lite"/>
    </source>
</evidence>
<sequence>MRRTESLDHLNHKQHQEQSKKRSNRSKSKPKSARKSHHHAGRSPSIVLQISIKLIITSIILCMIFTTFPSHQVRLLTYDPSFEEFDTAKYEGEVNYYRKAKVTNLKSIVAGTYNKTSRITTTTEDEKDKPSTNNESLLQILKAPTVPTSVSTSPFEREELDHNRHSGIGDNGDNFHDDDDDDDNDYDVSEVETVLHIPIKKDGHVPSPPKNDRLVSGSSHFEKNNTTPSNLWGSSSTNFDPPHPTSSTESIKFSLDELDEWETIFTKTYKEEQTSIEKSHVEPWRKLEQLYNLYRSWVLDLYEQLDKFYDTFEEFQSATEFDRREFSQEIHNLQTQLYNSQLEICHERGKVEMIEKDNHRHVKIIEKLKATVSNLKLAEAEKLQHLEKVQNDEVKAEQIALEQCRAKVFLKERHIQKLNIEEQAMKCRIRASQREESHLQSQLTKLRAVVMTMENRVRDVRRAEDKELDECWRNLSSGAD</sequence>
<feature type="compositionally biased region" description="Polar residues" evidence="1">
    <location>
        <begin position="216"/>
        <end position="249"/>
    </location>
</feature>
<keyword evidence="2" id="KW-1133">Transmembrane helix</keyword>
<proteinExistence type="predicted"/>
<keyword evidence="2" id="KW-0812">Transmembrane</keyword>
<feature type="compositionally biased region" description="Basic and acidic residues" evidence="1">
    <location>
        <begin position="1"/>
        <end position="20"/>
    </location>
</feature>
<feature type="transmembrane region" description="Helical" evidence="2">
    <location>
        <begin position="46"/>
        <end position="68"/>
    </location>
</feature>
<accession>A0A226EGN5</accession>
<dbReference type="AlphaFoldDB" id="A0A226EGN5"/>